<dbReference type="GO" id="GO:0009051">
    <property type="term" value="P:pentose-phosphate shunt, oxidative branch"/>
    <property type="evidence" value="ECO:0007669"/>
    <property type="project" value="TreeGrafter"/>
</dbReference>
<dbReference type="RefSeq" id="WP_121876679.1">
    <property type="nucleotide sequence ID" value="NZ_REFJ01000003.1"/>
</dbReference>
<organism evidence="10 11">
    <name type="scientific">Umboniibacter marinipuniceus</name>
    <dbReference type="NCBI Taxonomy" id="569599"/>
    <lineage>
        <taxon>Bacteria</taxon>
        <taxon>Pseudomonadati</taxon>
        <taxon>Pseudomonadota</taxon>
        <taxon>Gammaproteobacteria</taxon>
        <taxon>Cellvibrionales</taxon>
        <taxon>Cellvibrionaceae</taxon>
        <taxon>Umboniibacter</taxon>
    </lineage>
</organism>
<evidence type="ECO:0000256" key="6">
    <source>
        <dbReference type="ARBA" id="ARBA00023277"/>
    </source>
</evidence>
<dbReference type="OrthoDB" id="9802739at2"/>
<comment type="similarity">
    <text evidence="2 7">Belongs to the glucose-6-phosphate dehydrogenase family.</text>
</comment>
<dbReference type="InterPro" id="IPR022675">
    <property type="entry name" value="G6P_DH_C"/>
</dbReference>
<proteinExistence type="inferred from homology"/>
<dbReference type="HAMAP" id="MF_00966">
    <property type="entry name" value="G6PD"/>
    <property type="match status" value="1"/>
</dbReference>
<dbReference type="GO" id="GO:0006006">
    <property type="term" value="P:glucose metabolic process"/>
    <property type="evidence" value="ECO:0007669"/>
    <property type="project" value="UniProtKB-KW"/>
</dbReference>
<keyword evidence="4 7" id="KW-0521">NADP</keyword>
<dbReference type="GO" id="GO:0005829">
    <property type="term" value="C:cytosol"/>
    <property type="evidence" value="ECO:0007669"/>
    <property type="project" value="TreeGrafter"/>
</dbReference>
<evidence type="ECO:0000256" key="1">
    <source>
        <dbReference type="ARBA" id="ARBA00004937"/>
    </source>
</evidence>
<gene>
    <name evidence="7" type="primary">zwf</name>
    <name evidence="10" type="ORF">DFR27_1343</name>
</gene>
<feature type="binding site" evidence="7">
    <location>
        <position position="46"/>
    </location>
    <ligand>
        <name>NADP(+)</name>
        <dbReference type="ChEBI" id="CHEBI:58349"/>
    </ligand>
</feature>
<dbReference type="GO" id="GO:0050661">
    <property type="term" value="F:NADP binding"/>
    <property type="evidence" value="ECO:0007669"/>
    <property type="project" value="UniProtKB-UniRule"/>
</dbReference>
<dbReference type="PANTHER" id="PTHR23429">
    <property type="entry name" value="GLUCOSE-6-PHOSPHATE 1-DEHYDROGENASE G6PD"/>
    <property type="match status" value="1"/>
</dbReference>
<comment type="caution">
    <text evidence="10">The sequence shown here is derived from an EMBL/GenBank/DDBJ whole genome shotgun (WGS) entry which is preliminary data.</text>
</comment>
<accession>A0A3M0A5U2</accession>
<dbReference type="Proteomes" id="UP000267187">
    <property type="component" value="Unassembled WGS sequence"/>
</dbReference>
<reference evidence="10 11" key="1">
    <citation type="submission" date="2018-10" db="EMBL/GenBank/DDBJ databases">
        <title>Genomic Encyclopedia of Type Strains, Phase IV (KMG-IV): sequencing the most valuable type-strain genomes for metagenomic binning, comparative biology and taxonomic classification.</title>
        <authorList>
            <person name="Goeker M."/>
        </authorList>
    </citation>
    <scope>NUCLEOTIDE SEQUENCE [LARGE SCALE GENOMIC DNA]</scope>
    <source>
        <strain evidence="10 11">DSM 25080</strain>
    </source>
</reference>
<feature type="binding site" evidence="7">
    <location>
        <position position="176"/>
    </location>
    <ligand>
        <name>substrate</name>
    </ligand>
</feature>
<keyword evidence="11" id="KW-1185">Reference proteome</keyword>
<dbReference type="PANTHER" id="PTHR23429:SF0">
    <property type="entry name" value="GLUCOSE-6-PHOSPHATE 1-DEHYDROGENASE"/>
    <property type="match status" value="1"/>
</dbReference>
<feature type="active site" description="Proton acceptor" evidence="7">
    <location>
        <position position="238"/>
    </location>
</feature>
<evidence type="ECO:0000313" key="11">
    <source>
        <dbReference type="Proteomes" id="UP000267187"/>
    </source>
</evidence>
<keyword evidence="5 7" id="KW-0560">Oxidoreductase</keyword>
<dbReference type="InterPro" id="IPR019796">
    <property type="entry name" value="G6P_DH_AS"/>
</dbReference>
<dbReference type="InterPro" id="IPR001282">
    <property type="entry name" value="G6P_DH"/>
</dbReference>
<feature type="binding site" evidence="7">
    <location>
        <position position="214"/>
    </location>
    <ligand>
        <name>substrate</name>
    </ligand>
</feature>
<comment type="function">
    <text evidence="7">Catalyzes the oxidation of glucose 6-phosphate to 6-phosphogluconolactone.</text>
</comment>
<dbReference type="SUPFAM" id="SSF51735">
    <property type="entry name" value="NAD(P)-binding Rossmann-fold domains"/>
    <property type="match status" value="1"/>
</dbReference>
<feature type="binding site" evidence="7">
    <location>
        <begin position="89"/>
        <end position="90"/>
    </location>
    <ligand>
        <name>NADP(+)</name>
        <dbReference type="ChEBI" id="CHEBI:58349"/>
    </ligand>
</feature>
<name>A0A3M0A5U2_9GAMM</name>
<feature type="domain" description="Glucose-6-phosphate dehydrogenase NAD-binding" evidence="8">
    <location>
        <begin position="9"/>
        <end position="185"/>
    </location>
</feature>
<dbReference type="SUPFAM" id="SSF55347">
    <property type="entry name" value="Glyceraldehyde-3-phosphate dehydrogenase-like, C-terminal domain"/>
    <property type="match status" value="1"/>
</dbReference>
<comment type="pathway">
    <text evidence="1 7">Carbohydrate degradation; pentose phosphate pathway; D-ribulose 5-phosphate from D-glucose 6-phosphate (oxidative stage): step 1/3.</text>
</comment>
<dbReference type="NCBIfam" id="TIGR00871">
    <property type="entry name" value="zwf"/>
    <property type="match status" value="1"/>
</dbReference>
<feature type="binding site" evidence="7">
    <location>
        <position position="146"/>
    </location>
    <ligand>
        <name>NADP(+)</name>
        <dbReference type="ChEBI" id="CHEBI:58349"/>
    </ligand>
</feature>
<feature type="domain" description="Glucose-6-phosphate dehydrogenase C-terminal" evidence="9">
    <location>
        <begin position="187"/>
        <end position="481"/>
    </location>
</feature>
<evidence type="ECO:0000256" key="2">
    <source>
        <dbReference type="ARBA" id="ARBA00009975"/>
    </source>
</evidence>
<sequence length="490" mass="55550">MSAQAFDLVIFGGGGDLSCRKLIPAMYRAFKEGMFTPESRLIVTLRTKEEVGSIKDHILNKLIEFLKADEYDVSSAQQFMTLVKPVVVDIAEANDSWLDLEALLDSDVTRARVFYLAIPPTIFGLCCEQLDHFKLNHENSRVVVEKPLGYDAASANELHSKMALYFDESQTFRIDHYLGKEPVQNLMALRFGNTMFEHLWDAKTIDHVQISISEEVGVEGRANFYDAAGAARDMLQNHLLQLLCLVAMESPNTLNADDIRSEKVKVLKALRPIIDEDVDLHTVRGQYVAGQVNGSMVRGYLEELDDNSTTETFVAVRAFIDNWRWSQVPFYLRTGKRLAKRCAEIVIQYKDVSHNVFPNSSQKPRANRLVIRLQPEEKIQLHVMTKQLDCLDMTLKPVTLDLNLADTYDAVYSDAYKRLILDAAHNNASLFVHREEATAAWTWVDPIIEHWRSSGTPSLYRSGSWGPDASDRLLTADGRRWFNVGTNEEG</sequence>
<dbReference type="Gene3D" id="3.40.50.720">
    <property type="entry name" value="NAD(P)-binding Rossmann-like Domain"/>
    <property type="match status" value="1"/>
</dbReference>
<dbReference type="InterPro" id="IPR036291">
    <property type="entry name" value="NAD(P)-bd_dom_sf"/>
</dbReference>
<feature type="binding site" evidence="7">
    <location>
        <position position="180"/>
    </location>
    <ligand>
        <name>substrate</name>
    </ligand>
</feature>
<evidence type="ECO:0000256" key="7">
    <source>
        <dbReference type="HAMAP-Rule" id="MF_00966"/>
    </source>
</evidence>
<evidence type="ECO:0000259" key="9">
    <source>
        <dbReference type="Pfam" id="PF02781"/>
    </source>
</evidence>
<dbReference type="InterPro" id="IPR022674">
    <property type="entry name" value="G6P_DH_NAD-bd"/>
</dbReference>
<evidence type="ECO:0000313" key="10">
    <source>
        <dbReference type="EMBL" id="RMA79987.1"/>
    </source>
</evidence>
<dbReference type="Pfam" id="PF00479">
    <property type="entry name" value="G6PD_N"/>
    <property type="match status" value="1"/>
</dbReference>
<dbReference type="EC" id="1.1.1.49" evidence="7"/>
<dbReference type="Pfam" id="PF02781">
    <property type="entry name" value="G6PD_C"/>
    <property type="match status" value="1"/>
</dbReference>
<protein>
    <recommendedName>
        <fullName evidence="7">Glucose-6-phosphate 1-dehydrogenase</fullName>
        <shortName evidence="7">G6PD</shortName>
        <ecNumber evidence="7">1.1.1.49</ecNumber>
    </recommendedName>
</protein>
<dbReference type="PRINTS" id="PR00079">
    <property type="entry name" value="G6PDHDRGNASE"/>
</dbReference>
<dbReference type="GO" id="GO:0004345">
    <property type="term" value="F:glucose-6-phosphate dehydrogenase activity"/>
    <property type="evidence" value="ECO:0007669"/>
    <property type="project" value="UniProtKB-UniRule"/>
</dbReference>
<dbReference type="AlphaFoldDB" id="A0A3M0A5U2"/>
<evidence type="ECO:0000256" key="3">
    <source>
        <dbReference type="ARBA" id="ARBA00022526"/>
    </source>
</evidence>
<comment type="catalytic activity">
    <reaction evidence="7">
        <text>D-glucose 6-phosphate + NADP(+) = 6-phospho-D-glucono-1,5-lactone + NADPH + H(+)</text>
        <dbReference type="Rhea" id="RHEA:15841"/>
        <dbReference type="ChEBI" id="CHEBI:15378"/>
        <dbReference type="ChEBI" id="CHEBI:57783"/>
        <dbReference type="ChEBI" id="CHEBI:57955"/>
        <dbReference type="ChEBI" id="CHEBI:58349"/>
        <dbReference type="ChEBI" id="CHEBI:61548"/>
        <dbReference type="EC" id="1.1.1.49"/>
    </reaction>
</comment>
<dbReference type="Gene3D" id="3.30.360.10">
    <property type="entry name" value="Dihydrodipicolinate Reductase, domain 2"/>
    <property type="match status" value="1"/>
</dbReference>
<keyword evidence="3 7" id="KW-0313">Glucose metabolism</keyword>
<feature type="binding site" evidence="7">
    <location>
        <position position="233"/>
    </location>
    <ligand>
        <name>substrate</name>
    </ligand>
</feature>
<keyword evidence="6 7" id="KW-0119">Carbohydrate metabolism</keyword>
<dbReference type="PIRSF" id="PIRSF000110">
    <property type="entry name" value="G6PD"/>
    <property type="match status" value="1"/>
</dbReference>
<evidence type="ECO:0000256" key="5">
    <source>
        <dbReference type="ARBA" id="ARBA00023002"/>
    </source>
</evidence>
<comment type="caution">
    <text evidence="7">Lacks conserved residue(s) required for the propagation of feature annotation.</text>
</comment>
<dbReference type="UniPathway" id="UPA00115">
    <property type="reaction ID" value="UER00408"/>
</dbReference>
<dbReference type="PROSITE" id="PS00069">
    <property type="entry name" value="G6P_DEHYDROGENASE"/>
    <property type="match status" value="1"/>
</dbReference>
<dbReference type="EMBL" id="REFJ01000003">
    <property type="protein sequence ID" value="RMA79987.1"/>
    <property type="molecule type" value="Genomic_DNA"/>
</dbReference>
<evidence type="ECO:0000259" key="8">
    <source>
        <dbReference type="Pfam" id="PF00479"/>
    </source>
</evidence>
<evidence type="ECO:0000256" key="4">
    <source>
        <dbReference type="ARBA" id="ARBA00022857"/>
    </source>
</evidence>
<feature type="binding site" evidence="7">
    <location>
        <position position="336"/>
    </location>
    <ligand>
        <name>substrate</name>
    </ligand>
</feature>